<dbReference type="InterPro" id="IPR005135">
    <property type="entry name" value="Endo/exonuclease/phosphatase"/>
</dbReference>
<name>A0AAV9A302_ACOGR</name>
<gene>
    <name evidence="2" type="ORF">QJS04_geneDACA020390</name>
</gene>
<dbReference type="Gene3D" id="3.60.10.10">
    <property type="entry name" value="Endonuclease/exonuclease/phosphatase"/>
    <property type="match status" value="1"/>
</dbReference>
<dbReference type="PANTHER" id="PTHR33710">
    <property type="entry name" value="BNAC02G09200D PROTEIN"/>
    <property type="match status" value="1"/>
</dbReference>
<dbReference type="EMBL" id="JAUJYN010000015">
    <property type="protein sequence ID" value="KAK1258540.1"/>
    <property type="molecule type" value="Genomic_DNA"/>
</dbReference>
<evidence type="ECO:0000313" key="3">
    <source>
        <dbReference type="Proteomes" id="UP001179952"/>
    </source>
</evidence>
<organism evidence="2 3">
    <name type="scientific">Acorus gramineus</name>
    <name type="common">Dwarf sweet flag</name>
    <dbReference type="NCBI Taxonomy" id="55184"/>
    <lineage>
        <taxon>Eukaryota</taxon>
        <taxon>Viridiplantae</taxon>
        <taxon>Streptophyta</taxon>
        <taxon>Embryophyta</taxon>
        <taxon>Tracheophyta</taxon>
        <taxon>Spermatophyta</taxon>
        <taxon>Magnoliopsida</taxon>
        <taxon>Liliopsida</taxon>
        <taxon>Acoraceae</taxon>
        <taxon>Acorus</taxon>
    </lineage>
</organism>
<evidence type="ECO:0000313" key="2">
    <source>
        <dbReference type="EMBL" id="KAK1258540.1"/>
    </source>
</evidence>
<dbReference type="PANTHER" id="PTHR33710:SF71">
    <property type="entry name" value="ENDONUCLEASE_EXONUCLEASE_PHOSPHATASE DOMAIN-CONTAINING PROTEIN"/>
    <property type="match status" value="1"/>
</dbReference>
<evidence type="ECO:0000259" key="1">
    <source>
        <dbReference type="Pfam" id="PF03372"/>
    </source>
</evidence>
<comment type="caution">
    <text evidence="2">The sequence shown here is derived from an EMBL/GenBank/DDBJ whole genome shotgun (WGS) entry which is preliminary data.</text>
</comment>
<accession>A0AAV9A302</accession>
<dbReference type="InterPro" id="IPR036691">
    <property type="entry name" value="Endo/exonu/phosph_ase_sf"/>
</dbReference>
<dbReference type="Proteomes" id="UP001179952">
    <property type="component" value="Unassembled WGS sequence"/>
</dbReference>
<dbReference type="Pfam" id="PF03372">
    <property type="entry name" value="Exo_endo_phos"/>
    <property type="match status" value="1"/>
</dbReference>
<keyword evidence="3" id="KW-1185">Reference proteome</keyword>
<dbReference type="AlphaFoldDB" id="A0AAV9A302"/>
<sequence length="318" mass="36781">MESIFWNVRGSNVPNKQLELSRFFRKHKPTFASLVETKLDAAGLSVLQRKLLKDSPWLVGGDFNEVRYSSEKSGGKPVHSRRLRKFNSCIDDSGLQDLKAFGHTLSWNNRQDKRIMCRLDRFLVHSSFINLFQHSIVNYLAPGISDHSPLKVSLEPLIPSSPKPFKYYEMWESHPHFNAIVDTAWKTKVRGSPMFRLVKKLSAVKLALKQWNRDFFGPIQQTLQRSTDKLSNFQAQLQQNPQDTILQVVEMSARLRYSSCLAQEKCFLRQKSRQLWLSSGDSNTKFFYDSIKARSVRNTISRLRSPNGVVFTQPKEIK</sequence>
<dbReference type="SUPFAM" id="SSF56219">
    <property type="entry name" value="DNase I-like"/>
    <property type="match status" value="1"/>
</dbReference>
<feature type="domain" description="Endonuclease/exonuclease/phosphatase" evidence="1">
    <location>
        <begin position="6"/>
        <end position="147"/>
    </location>
</feature>
<proteinExistence type="predicted"/>
<reference evidence="2" key="1">
    <citation type="journal article" date="2023" name="Nat. Commun.">
        <title>Diploid and tetraploid genomes of Acorus and the evolution of monocots.</title>
        <authorList>
            <person name="Ma L."/>
            <person name="Liu K.W."/>
            <person name="Li Z."/>
            <person name="Hsiao Y.Y."/>
            <person name="Qi Y."/>
            <person name="Fu T."/>
            <person name="Tang G.D."/>
            <person name="Zhang D."/>
            <person name="Sun W.H."/>
            <person name="Liu D.K."/>
            <person name="Li Y."/>
            <person name="Chen G.Z."/>
            <person name="Liu X.D."/>
            <person name="Liao X.Y."/>
            <person name="Jiang Y.T."/>
            <person name="Yu X."/>
            <person name="Hao Y."/>
            <person name="Huang J."/>
            <person name="Zhao X.W."/>
            <person name="Ke S."/>
            <person name="Chen Y.Y."/>
            <person name="Wu W.L."/>
            <person name="Hsu J.L."/>
            <person name="Lin Y.F."/>
            <person name="Huang M.D."/>
            <person name="Li C.Y."/>
            <person name="Huang L."/>
            <person name="Wang Z.W."/>
            <person name="Zhao X."/>
            <person name="Zhong W.Y."/>
            <person name="Peng D.H."/>
            <person name="Ahmad S."/>
            <person name="Lan S."/>
            <person name="Zhang J.S."/>
            <person name="Tsai W.C."/>
            <person name="Van de Peer Y."/>
            <person name="Liu Z.J."/>
        </authorList>
    </citation>
    <scope>NUCLEOTIDE SEQUENCE</scope>
    <source>
        <strain evidence="2">SCP</strain>
    </source>
</reference>
<dbReference type="GO" id="GO:0003824">
    <property type="term" value="F:catalytic activity"/>
    <property type="evidence" value="ECO:0007669"/>
    <property type="project" value="InterPro"/>
</dbReference>
<reference evidence="2" key="2">
    <citation type="submission" date="2023-06" db="EMBL/GenBank/DDBJ databases">
        <authorList>
            <person name="Ma L."/>
            <person name="Liu K.-W."/>
            <person name="Li Z."/>
            <person name="Hsiao Y.-Y."/>
            <person name="Qi Y."/>
            <person name="Fu T."/>
            <person name="Tang G."/>
            <person name="Zhang D."/>
            <person name="Sun W.-H."/>
            <person name="Liu D.-K."/>
            <person name="Li Y."/>
            <person name="Chen G.-Z."/>
            <person name="Liu X.-D."/>
            <person name="Liao X.-Y."/>
            <person name="Jiang Y.-T."/>
            <person name="Yu X."/>
            <person name="Hao Y."/>
            <person name="Huang J."/>
            <person name="Zhao X.-W."/>
            <person name="Ke S."/>
            <person name="Chen Y.-Y."/>
            <person name="Wu W.-L."/>
            <person name="Hsu J.-L."/>
            <person name="Lin Y.-F."/>
            <person name="Huang M.-D."/>
            <person name="Li C.-Y."/>
            <person name="Huang L."/>
            <person name="Wang Z.-W."/>
            <person name="Zhao X."/>
            <person name="Zhong W.-Y."/>
            <person name="Peng D.-H."/>
            <person name="Ahmad S."/>
            <person name="Lan S."/>
            <person name="Zhang J.-S."/>
            <person name="Tsai W.-C."/>
            <person name="Van De Peer Y."/>
            <person name="Liu Z.-J."/>
        </authorList>
    </citation>
    <scope>NUCLEOTIDE SEQUENCE</scope>
    <source>
        <strain evidence="2">SCP</strain>
        <tissue evidence="2">Leaves</tissue>
    </source>
</reference>
<protein>
    <recommendedName>
        <fullName evidence="1">Endonuclease/exonuclease/phosphatase domain-containing protein</fullName>
    </recommendedName>
</protein>